<dbReference type="PROSITE" id="PS50125">
    <property type="entry name" value="GUANYLATE_CYCLASE_2"/>
    <property type="match status" value="2"/>
</dbReference>
<dbReference type="Gene3D" id="3.30.70.1230">
    <property type="entry name" value="Nucleotide cyclase"/>
    <property type="match status" value="2"/>
</dbReference>
<feature type="domain" description="Guanylate cyclase" evidence="1">
    <location>
        <begin position="282"/>
        <end position="393"/>
    </location>
</feature>
<accession>A0A1L3FQ62</accession>
<evidence type="ECO:0000313" key="3">
    <source>
        <dbReference type="Proteomes" id="UP000181962"/>
    </source>
</evidence>
<organism evidence="2 3">
    <name type="scientific">Bradyrhizobium japonicum</name>
    <dbReference type="NCBI Taxonomy" id="375"/>
    <lineage>
        <taxon>Bacteria</taxon>
        <taxon>Pseudomonadati</taxon>
        <taxon>Pseudomonadota</taxon>
        <taxon>Alphaproteobacteria</taxon>
        <taxon>Hyphomicrobiales</taxon>
        <taxon>Nitrobacteraceae</taxon>
        <taxon>Bradyrhizobium</taxon>
    </lineage>
</organism>
<dbReference type="GO" id="GO:0035556">
    <property type="term" value="P:intracellular signal transduction"/>
    <property type="evidence" value="ECO:0007669"/>
    <property type="project" value="InterPro"/>
</dbReference>
<evidence type="ECO:0000259" key="1">
    <source>
        <dbReference type="PROSITE" id="PS50125"/>
    </source>
</evidence>
<dbReference type="Pfam" id="PF00211">
    <property type="entry name" value="Guanylate_cyc"/>
    <property type="match status" value="1"/>
</dbReference>
<reference evidence="2 3" key="1">
    <citation type="submission" date="2016-11" db="EMBL/GenBank/DDBJ databases">
        <title>Complete Genome Sequence of Bradyrhizobium sp. strain J5, an isolated from soybean nodule in Hokkaido.</title>
        <authorList>
            <person name="Kanehara K."/>
        </authorList>
    </citation>
    <scope>NUCLEOTIDE SEQUENCE [LARGE SCALE GENOMIC DNA]</scope>
    <source>
        <strain evidence="2 3">J5</strain>
    </source>
</reference>
<name>A0A1L3FQ62_BRAJP</name>
<dbReference type="OrthoDB" id="229671at2"/>
<dbReference type="InterPro" id="IPR029787">
    <property type="entry name" value="Nucleotide_cyclase"/>
</dbReference>
<dbReference type="RefSeq" id="WP_035716544.1">
    <property type="nucleotide sequence ID" value="NZ_CP017637.1"/>
</dbReference>
<protein>
    <recommendedName>
        <fullName evidence="1">Guanylate cyclase domain-containing protein</fullName>
    </recommendedName>
</protein>
<dbReference type="SUPFAM" id="SSF55073">
    <property type="entry name" value="Nucleotide cyclase"/>
    <property type="match status" value="2"/>
</dbReference>
<gene>
    <name evidence="2" type="ORF">BKD09_44285</name>
</gene>
<dbReference type="Proteomes" id="UP000181962">
    <property type="component" value="Chromosome"/>
</dbReference>
<proteinExistence type="predicted"/>
<dbReference type="InterPro" id="IPR001054">
    <property type="entry name" value="A/G_cyclase"/>
</dbReference>
<sequence>MSWNEDRAKSRIREHVKTVPAVDRHVVLDSAIVEKRGMLSRMPLSQAFLVEGAHVYGELLDFETLVADRGQETEAAHRRLLAFLHMHYRVWDSLVDGDDGDRVDYHGARLHAVITSPAGDPAAQIERAVALARKLTEAAQRVGQAHGFPSRIRLGIDHGKCLAMTTGRGAHEKDTLFLGRPANHAAKLVAAGTEQGIFLTETAQKRVAAGAVRKSAGVMTLDEAYVQGAVRKYGFDSLDRTASAVALDSAEPMFRFKRPALPLSTVKFSELAPANSVRMGMASIFADIDGFTNFVDQAIHGGSDKIREAVKVVHVIREELNAVLKEDFGGMRVRFIGDCIHGCVAEGERADDPAKTVRRAALCAAAMRSSFDLCLGIVGSGAAIDLAVGIEYGQTPMTRLGSRGDESVRCAASKATIEAERTQQAIEHGGVRLGTVASSVADQAVRKHFSSGRLMSFDSESDLLWTAQAPAVQILRNEPAARPHAAPKKPFRG</sequence>
<dbReference type="AlphaFoldDB" id="A0A1L3FQ62"/>
<feature type="domain" description="Guanylate cyclase" evidence="1">
    <location>
        <begin position="53"/>
        <end position="189"/>
    </location>
</feature>
<dbReference type="GO" id="GO:0009190">
    <property type="term" value="P:cyclic nucleotide biosynthetic process"/>
    <property type="evidence" value="ECO:0007669"/>
    <property type="project" value="InterPro"/>
</dbReference>
<dbReference type="EMBL" id="CP017637">
    <property type="protein sequence ID" value="APG15332.1"/>
    <property type="molecule type" value="Genomic_DNA"/>
</dbReference>
<dbReference type="GO" id="GO:0004016">
    <property type="term" value="F:adenylate cyclase activity"/>
    <property type="evidence" value="ECO:0007669"/>
    <property type="project" value="UniProtKB-ARBA"/>
</dbReference>
<evidence type="ECO:0000313" key="2">
    <source>
        <dbReference type="EMBL" id="APG15332.1"/>
    </source>
</evidence>